<evidence type="ECO:0000313" key="3">
    <source>
        <dbReference type="EnsemblMetazoa" id="G18967.6:cds"/>
    </source>
</evidence>
<evidence type="ECO:0000256" key="2">
    <source>
        <dbReference type="SAM" id="Phobius"/>
    </source>
</evidence>
<accession>A0A8W8JKA1</accession>
<keyword evidence="4" id="KW-1185">Reference proteome</keyword>
<sequence length="154" mass="16872">SVSGPAVSKFDILHIAIGASISSFFCIVLVICGLYHRRRLSPEQIRTRRRPFPPEQDTVEVRYVAADSSCNTTDRLLQLDHVGLNENGKAAVTSPLTPNQNKKCLPDSAVTTPCESPPPFSLKKQPSEGEQAIKTVDTANHKPQTPRIQKVSIV</sequence>
<keyword evidence="2" id="KW-1133">Transmembrane helix</keyword>
<keyword evidence="2" id="KW-0472">Membrane</keyword>
<evidence type="ECO:0000313" key="4">
    <source>
        <dbReference type="Proteomes" id="UP000005408"/>
    </source>
</evidence>
<proteinExistence type="predicted"/>
<keyword evidence="2" id="KW-0812">Transmembrane</keyword>
<feature type="transmembrane region" description="Helical" evidence="2">
    <location>
        <begin position="12"/>
        <end position="36"/>
    </location>
</feature>
<protein>
    <submittedName>
        <fullName evidence="3">Uncharacterized protein</fullName>
    </submittedName>
</protein>
<dbReference type="AlphaFoldDB" id="A0A8W8JKA1"/>
<dbReference type="EnsemblMetazoa" id="G18967.6">
    <property type="protein sequence ID" value="G18967.6:cds"/>
    <property type="gene ID" value="G18967"/>
</dbReference>
<reference evidence="3" key="1">
    <citation type="submission" date="2022-08" db="UniProtKB">
        <authorList>
            <consortium name="EnsemblMetazoa"/>
        </authorList>
    </citation>
    <scope>IDENTIFICATION</scope>
    <source>
        <strain evidence="3">05x7-T-G4-1.051#20</strain>
    </source>
</reference>
<evidence type="ECO:0000256" key="1">
    <source>
        <dbReference type="SAM" id="MobiDB-lite"/>
    </source>
</evidence>
<feature type="region of interest" description="Disordered" evidence="1">
    <location>
        <begin position="107"/>
        <end position="130"/>
    </location>
</feature>
<organism evidence="3 4">
    <name type="scientific">Magallana gigas</name>
    <name type="common">Pacific oyster</name>
    <name type="synonym">Crassostrea gigas</name>
    <dbReference type="NCBI Taxonomy" id="29159"/>
    <lineage>
        <taxon>Eukaryota</taxon>
        <taxon>Metazoa</taxon>
        <taxon>Spiralia</taxon>
        <taxon>Lophotrochozoa</taxon>
        <taxon>Mollusca</taxon>
        <taxon>Bivalvia</taxon>
        <taxon>Autobranchia</taxon>
        <taxon>Pteriomorphia</taxon>
        <taxon>Ostreida</taxon>
        <taxon>Ostreoidea</taxon>
        <taxon>Ostreidae</taxon>
        <taxon>Magallana</taxon>
    </lineage>
</organism>
<name>A0A8W8JKA1_MAGGI</name>
<dbReference type="Proteomes" id="UP000005408">
    <property type="component" value="Unassembled WGS sequence"/>
</dbReference>